<accession>A0AB35FKC0</accession>
<evidence type="ECO:0000313" key="3">
    <source>
        <dbReference type="Proteomes" id="UP000758022"/>
    </source>
</evidence>
<feature type="signal peptide" evidence="1">
    <location>
        <begin position="1"/>
        <end position="17"/>
    </location>
</feature>
<reference evidence="2" key="1">
    <citation type="submission" date="2020-04" db="EMBL/GenBank/DDBJ databases">
        <title>Global-level population genomics supports evidence of horizontal gene transfer on evolution of Rhizobia in Lentils.</title>
        <authorList>
            <person name="Gai Y."/>
            <person name="Cook D."/>
            <person name="Riely B."/>
        </authorList>
    </citation>
    <scope>NUCLEOTIDE SEQUENCE</scope>
    <source>
        <strain evidence="2">TLR9</strain>
    </source>
</reference>
<feature type="chain" id="PRO_5044326826" evidence="1">
    <location>
        <begin position="18"/>
        <end position="166"/>
    </location>
</feature>
<dbReference type="AlphaFoldDB" id="A0AB35FKC0"/>
<dbReference type="EMBL" id="JAAXQQ010000008">
    <property type="protein sequence ID" value="MBY3066220.1"/>
    <property type="molecule type" value="Genomic_DNA"/>
</dbReference>
<comment type="caution">
    <text evidence="2">The sequence shown here is derived from an EMBL/GenBank/DDBJ whole genome shotgun (WGS) entry which is preliminary data.</text>
</comment>
<sequence length="166" mass="17335">MFLACLLCGVSAIPAHADFRSWSVEKEDDPFSGGDSVAVSFTSSLRSGVIVTCNSAEAGLKVRAIPGFVFDERLQGFKPTVKFAFDGKLLFTAEGETGAVGDNLAASETKLTGDQAQQFVEAFAAAKKQIAIDDGISDKPHLLNARGSTTSGAAIVACIKKQSATQ</sequence>
<gene>
    <name evidence="2" type="ORF">HFO74_22835</name>
</gene>
<evidence type="ECO:0000256" key="1">
    <source>
        <dbReference type="SAM" id="SignalP"/>
    </source>
</evidence>
<keyword evidence="1" id="KW-0732">Signal</keyword>
<proteinExistence type="predicted"/>
<dbReference type="RefSeq" id="WP_131666397.1">
    <property type="nucleotide sequence ID" value="NZ_JAAXQQ010000008.1"/>
</dbReference>
<evidence type="ECO:0000313" key="2">
    <source>
        <dbReference type="EMBL" id="MBY3066220.1"/>
    </source>
</evidence>
<protein>
    <submittedName>
        <fullName evidence="2">Uncharacterized protein</fullName>
    </submittedName>
</protein>
<organism evidence="2 3">
    <name type="scientific">Rhizobium laguerreae</name>
    <dbReference type="NCBI Taxonomy" id="1076926"/>
    <lineage>
        <taxon>Bacteria</taxon>
        <taxon>Pseudomonadati</taxon>
        <taxon>Pseudomonadota</taxon>
        <taxon>Alphaproteobacteria</taxon>
        <taxon>Hyphomicrobiales</taxon>
        <taxon>Rhizobiaceae</taxon>
        <taxon>Rhizobium/Agrobacterium group</taxon>
        <taxon>Rhizobium</taxon>
    </lineage>
</organism>
<name>A0AB35FKC0_9HYPH</name>
<dbReference type="Proteomes" id="UP000758022">
    <property type="component" value="Unassembled WGS sequence"/>
</dbReference>